<name>A0AC34QVD9_9BILA</name>
<evidence type="ECO:0000313" key="1">
    <source>
        <dbReference type="Proteomes" id="UP000887576"/>
    </source>
</evidence>
<protein>
    <submittedName>
        <fullName evidence="2">Uncharacterized protein</fullName>
    </submittedName>
</protein>
<dbReference type="WBParaSite" id="JU765_v2.g19874.t1">
    <property type="protein sequence ID" value="JU765_v2.g19874.t1"/>
    <property type="gene ID" value="JU765_v2.g19874"/>
</dbReference>
<organism evidence="1 2">
    <name type="scientific">Panagrolaimus sp. JU765</name>
    <dbReference type="NCBI Taxonomy" id="591449"/>
    <lineage>
        <taxon>Eukaryota</taxon>
        <taxon>Metazoa</taxon>
        <taxon>Ecdysozoa</taxon>
        <taxon>Nematoda</taxon>
        <taxon>Chromadorea</taxon>
        <taxon>Rhabditida</taxon>
        <taxon>Tylenchina</taxon>
        <taxon>Panagrolaimomorpha</taxon>
        <taxon>Panagrolaimoidea</taxon>
        <taxon>Panagrolaimidae</taxon>
        <taxon>Panagrolaimus</taxon>
    </lineage>
</organism>
<dbReference type="Proteomes" id="UP000887576">
    <property type="component" value="Unplaced"/>
</dbReference>
<proteinExistence type="predicted"/>
<sequence>MDGPSSSESQIEQQRTRAALLIQEEILANRILNKMRLILQEVSKRQDHGMTPEETEMVAKQNDQLMERLHLIKDVSDFDKRWAKLKPKTLAEVINPYTDHILRLILFFKQLQQEQHDGENFVNLRDRYPYALSTGIRQACLRTELIERALLLLNPHFDLGGGTLPERFMKIGRAMTEFTTSSCTASESECGSKESQKDEETDEPHENGQVDKAKAEEAVVKFLDLIGERVPNFMEALEEEFRNAMPEATPDH</sequence>
<reference evidence="2" key="1">
    <citation type="submission" date="2022-11" db="UniProtKB">
        <authorList>
            <consortium name="WormBaseParasite"/>
        </authorList>
    </citation>
    <scope>IDENTIFICATION</scope>
</reference>
<evidence type="ECO:0000313" key="2">
    <source>
        <dbReference type="WBParaSite" id="JU765_v2.g19874.t1"/>
    </source>
</evidence>
<accession>A0AC34QVD9</accession>